<dbReference type="InterPro" id="IPR025799">
    <property type="entry name" value="Arg_MeTrfase"/>
</dbReference>
<gene>
    <name evidence="9" type="ORF">B7P43_G08053</name>
</gene>
<evidence type="ECO:0000259" key="8">
    <source>
        <dbReference type="Pfam" id="PF22528"/>
    </source>
</evidence>
<evidence type="ECO:0000313" key="10">
    <source>
        <dbReference type="Proteomes" id="UP000235965"/>
    </source>
</evidence>
<accession>A0A2J7R7Y1</accession>
<dbReference type="Pfam" id="PF06325">
    <property type="entry name" value="PrmA"/>
    <property type="match status" value="1"/>
</dbReference>
<comment type="caution">
    <text evidence="9">The sequence shown here is derived from an EMBL/GenBank/DDBJ whole genome shotgun (WGS) entry which is preliminary data.</text>
</comment>
<dbReference type="InterPro" id="IPR029063">
    <property type="entry name" value="SAM-dependent_MTases_sf"/>
</dbReference>
<dbReference type="FunCoup" id="A0A2J7R7Y1">
    <property type="interactions" value="362"/>
</dbReference>
<keyword evidence="4 6" id="KW-0949">S-adenosyl-L-methionine</keyword>
<dbReference type="PANTHER" id="PTHR11006:SF122">
    <property type="entry name" value="ARGININE METHYLTRANSFERASE 8"/>
    <property type="match status" value="1"/>
</dbReference>
<dbReference type="GO" id="GO:0042054">
    <property type="term" value="F:histone methyltransferase activity"/>
    <property type="evidence" value="ECO:0007669"/>
    <property type="project" value="TreeGrafter"/>
</dbReference>
<organism evidence="9 10">
    <name type="scientific">Cryptotermes secundus</name>
    <dbReference type="NCBI Taxonomy" id="105785"/>
    <lineage>
        <taxon>Eukaryota</taxon>
        <taxon>Metazoa</taxon>
        <taxon>Ecdysozoa</taxon>
        <taxon>Arthropoda</taxon>
        <taxon>Hexapoda</taxon>
        <taxon>Insecta</taxon>
        <taxon>Pterygota</taxon>
        <taxon>Neoptera</taxon>
        <taxon>Polyneoptera</taxon>
        <taxon>Dictyoptera</taxon>
        <taxon>Blattodea</taxon>
        <taxon>Blattoidea</taxon>
        <taxon>Termitoidae</taxon>
        <taxon>Kalotermitidae</taxon>
        <taxon>Cryptotermitinae</taxon>
        <taxon>Cryptotermes</taxon>
    </lineage>
</organism>
<proteinExistence type="predicted"/>
<dbReference type="GO" id="GO:0035241">
    <property type="term" value="F:protein-arginine omega-N monomethyltransferase activity"/>
    <property type="evidence" value="ECO:0007669"/>
    <property type="project" value="TreeGrafter"/>
</dbReference>
<dbReference type="PROSITE" id="PS51678">
    <property type="entry name" value="SAM_MT_PRMT"/>
    <property type="match status" value="1"/>
</dbReference>
<feature type="compositionally biased region" description="Acidic residues" evidence="7">
    <location>
        <begin position="359"/>
        <end position="370"/>
    </location>
</feature>
<feature type="domain" description="Protein arginine N-methyltransferase" evidence="8">
    <location>
        <begin position="162"/>
        <end position="321"/>
    </location>
</feature>
<evidence type="ECO:0000256" key="1">
    <source>
        <dbReference type="ARBA" id="ARBA00011925"/>
    </source>
</evidence>
<dbReference type="PANTHER" id="PTHR11006">
    <property type="entry name" value="PROTEIN ARGININE N-METHYLTRANSFERASE"/>
    <property type="match status" value="1"/>
</dbReference>
<protein>
    <recommendedName>
        <fullName evidence="1">type I protein arginine methyltransferase</fullName>
        <ecNumber evidence="1">2.1.1.319</ecNumber>
    </recommendedName>
</protein>
<dbReference type="FunFam" id="3.40.50.150:FF:000003">
    <property type="entry name" value="Blast:Protein arginine N-methyltransferase 1"/>
    <property type="match status" value="1"/>
</dbReference>
<keyword evidence="3 6" id="KW-0808">Transferase</keyword>
<name>A0A2J7R7Y1_9NEOP</name>
<evidence type="ECO:0000256" key="4">
    <source>
        <dbReference type="ARBA" id="ARBA00022691"/>
    </source>
</evidence>
<dbReference type="CDD" id="cd02440">
    <property type="entry name" value="AdoMet_MTases"/>
    <property type="match status" value="1"/>
</dbReference>
<evidence type="ECO:0000256" key="7">
    <source>
        <dbReference type="SAM" id="MobiDB-lite"/>
    </source>
</evidence>
<dbReference type="STRING" id="105785.A0A2J7R7Y1"/>
<evidence type="ECO:0000256" key="6">
    <source>
        <dbReference type="PROSITE-ProRule" id="PRU01015"/>
    </source>
</evidence>
<dbReference type="OrthoDB" id="7848332at2759"/>
<dbReference type="EC" id="2.1.1.319" evidence="1"/>
<dbReference type="Pfam" id="PF22528">
    <property type="entry name" value="PRMT_C"/>
    <property type="match status" value="1"/>
</dbReference>
<feature type="compositionally biased region" description="Low complexity" evidence="7">
    <location>
        <begin position="371"/>
        <end position="380"/>
    </location>
</feature>
<feature type="region of interest" description="Disordered" evidence="7">
    <location>
        <begin position="354"/>
        <end position="380"/>
    </location>
</feature>
<dbReference type="AlphaFoldDB" id="A0A2J7R7Y1"/>
<dbReference type="GO" id="GO:0005634">
    <property type="term" value="C:nucleus"/>
    <property type="evidence" value="ECO:0007669"/>
    <property type="project" value="TreeGrafter"/>
</dbReference>
<dbReference type="GO" id="GO:0032259">
    <property type="term" value="P:methylation"/>
    <property type="evidence" value="ECO:0007669"/>
    <property type="project" value="UniProtKB-KW"/>
</dbReference>
<dbReference type="Proteomes" id="UP000235965">
    <property type="component" value="Unassembled WGS sequence"/>
</dbReference>
<evidence type="ECO:0000313" key="9">
    <source>
        <dbReference type="EMBL" id="PNF36926.1"/>
    </source>
</evidence>
<comment type="catalytic activity">
    <reaction evidence="5">
        <text>L-arginyl-[protein] + S-adenosyl-L-methionine = N(omega)-methyl-L-arginyl-[protein] + S-adenosyl-L-homocysteine + H(+)</text>
        <dbReference type="Rhea" id="RHEA:48100"/>
        <dbReference type="Rhea" id="RHEA-COMP:10532"/>
        <dbReference type="Rhea" id="RHEA-COMP:11990"/>
        <dbReference type="ChEBI" id="CHEBI:15378"/>
        <dbReference type="ChEBI" id="CHEBI:29965"/>
        <dbReference type="ChEBI" id="CHEBI:57856"/>
        <dbReference type="ChEBI" id="CHEBI:59789"/>
        <dbReference type="ChEBI" id="CHEBI:65280"/>
    </reaction>
    <physiologicalReaction direction="left-to-right" evidence="5">
        <dbReference type="Rhea" id="RHEA:48101"/>
    </physiologicalReaction>
</comment>
<dbReference type="EMBL" id="NEVH01006723">
    <property type="protein sequence ID" value="PNF36926.1"/>
    <property type="molecule type" value="Genomic_DNA"/>
</dbReference>
<dbReference type="Gene3D" id="3.40.50.150">
    <property type="entry name" value="Vaccinia Virus protein VP39"/>
    <property type="match status" value="1"/>
</dbReference>
<evidence type="ECO:0000256" key="3">
    <source>
        <dbReference type="ARBA" id="ARBA00022679"/>
    </source>
</evidence>
<keyword evidence="10" id="KW-1185">Reference proteome</keyword>
<keyword evidence="2 6" id="KW-0489">Methyltransferase</keyword>
<dbReference type="InParanoid" id="A0A2J7R7Y1"/>
<reference evidence="9 10" key="1">
    <citation type="submission" date="2017-12" db="EMBL/GenBank/DDBJ databases">
        <title>Hemimetabolous genomes reveal molecular basis of termite eusociality.</title>
        <authorList>
            <person name="Harrison M.C."/>
            <person name="Jongepier E."/>
            <person name="Robertson H.M."/>
            <person name="Arning N."/>
            <person name="Bitard-Feildel T."/>
            <person name="Chao H."/>
            <person name="Childers C.P."/>
            <person name="Dinh H."/>
            <person name="Doddapaneni H."/>
            <person name="Dugan S."/>
            <person name="Gowin J."/>
            <person name="Greiner C."/>
            <person name="Han Y."/>
            <person name="Hu H."/>
            <person name="Hughes D.S.T."/>
            <person name="Huylmans A.-K."/>
            <person name="Kemena C."/>
            <person name="Kremer L.P.M."/>
            <person name="Lee S.L."/>
            <person name="Lopez-Ezquerra A."/>
            <person name="Mallet L."/>
            <person name="Monroy-Kuhn J.M."/>
            <person name="Moser A."/>
            <person name="Murali S.C."/>
            <person name="Muzny D.M."/>
            <person name="Otani S."/>
            <person name="Piulachs M.-D."/>
            <person name="Poelchau M."/>
            <person name="Qu J."/>
            <person name="Schaub F."/>
            <person name="Wada-Katsumata A."/>
            <person name="Worley K.C."/>
            <person name="Xie Q."/>
            <person name="Ylla G."/>
            <person name="Poulsen M."/>
            <person name="Gibbs R.A."/>
            <person name="Schal C."/>
            <person name="Richards S."/>
            <person name="Belles X."/>
            <person name="Korb J."/>
            <person name="Bornberg-Bauer E."/>
        </authorList>
    </citation>
    <scope>NUCLEOTIDE SEQUENCE [LARGE SCALE GENOMIC DNA]</scope>
    <source>
        <tissue evidence="9">Whole body</tissue>
    </source>
</reference>
<evidence type="ECO:0000256" key="2">
    <source>
        <dbReference type="ARBA" id="ARBA00022603"/>
    </source>
</evidence>
<evidence type="ECO:0000256" key="5">
    <source>
        <dbReference type="ARBA" id="ARBA00049303"/>
    </source>
</evidence>
<dbReference type="InterPro" id="IPR055135">
    <property type="entry name" value="PRMT_dom"/>
</dbReference>
<dbReference type="SUPFAM" id="SSF53335">
    <property type="entry name" value="S-adenosyl-L-methionine-dependent methyltransferases"/>
    <property type="match status" value="1"/>
</dbReference>
<dbReference type="GO" id="GO:0035242">
    <property type="term" value="F:protein-arginine omega-N asymmetric methyltransferase activity"/>
    <property type="evidence" value="ECO:0007669"/>
    <property type="project" value="UniProtKB-EC"/>
</dbReference>
<sequence>MAMETLRHTAESNDTAEYFESYDNLDVHQLMLRDTVRIQAYKNAIFSCTEYFKDKVIMDVGAGTGILSIFCAQAGARVVYAVEASVLANIIPKVAKENNFSAVIRVLNQRVEDVVLPEGAKVDVIVSEWMGFYLLHEGMLDSVLHARDVHMKADGKMFPEIAKLWCAPCSMPELYDFWDDVGGVRMQSVGQIWRQQKSQEPQIVEISGSNLLTDPVNICTLDLRSISSRELESVSGKFVLPASHDGKYQGLCMWFSCVFPCIDDGSHGTVLSTAPTEPPTHWKQAVVMLPHDFTVEEGTPLAWELRLHRSALNSRHYSIEFTELDPEAVKHPLPCMCYMTKCIVLRAFLEQKEGWSEAEAGDEEGEEPDDSCSSGDKADV</sequence>
<dbReference type="Gene3D" id="2.70.160.11">
    <property type="entry name" value="Hnrnp arginine n-methyltransferase1"/>
    <property type="match status" value="1"/>
</dbReference>